<accession>A0A161KAE8</accession>
<evidence type="ECO:0000313" key="3">
    <source>
        <dbReference type="EMBL" id="CZB20279.1"/>
    </source>
</evidence>
<dbReference type="EMBL" id="FITM01000131">
    <property type="protein sequence ID" value="CZB20279.1"/>
    <property type="molecule type" value="Genomic_DNA"/>
</dbReference>
<feature type="transmembrane region" description="Helical" evidence="2">
    <location>
        <begin position="12"/>
        <end position="30"/>
    </location>
</feature>
<feature type="compositionally biased region" description="Basic and acidic residues" evidence="1">
    <location>
        <begin position="47"/>
        <end position="70"/>
    </location>
</feature>
<reference evidence="4" key="1">
    <citation type="submission" date="2016-02" db="EMBL/GenBank/DDBJ databases">
        <authorList>
            <person name="liu f."/>
        </authorList>
    </citation>
    <scope>NUCLEOTIDE SEQUENCE [LARGE SCALE GENOMIC DNA]</scope>
</reference>
<protein>
    <submittedName>
        <fullName evidence="3">Uncharacterized protein</fullName>
    </submittedName>
</protein>
<keyword evidence="2" id="KW-1133">Transmembrane helix</keyword>
<keyword evidence="2" id="KW-0812">Transmembrane</keyword>
<name>A0A161KAE8_9SYNE</name>
<evidence type="ECO:0000256" key="1">
    <source>
        <dbReference type="SAM" id="MobiDB-lite"/>
    </source>
</evidence>
<dbReference type="OrthoDB" id="9904033at2"/>
<keyword evidence="4" id="KW-1185">Reference proteome</keyword>
<sequence length="77" mass="8584">MSTSPPGLTEWLGLLVQPAVILGGGALFLNQLNKRIDSLRSDMKDGMAKLNDRQREDNKALNEKLDRLLESRLPAPR</sequence>
<organism evidence="3 4">
    <name type="scientific">Candidatus Synechococcus spongiarum</name>
    <dbReference type="NCBI Taxonomy" id="431041"/>
    <lineage>
        <taxon>Bacteria</taxon>
        <taxon>Bacillati</taxon>
        <taxon>Cyanobacteriota</taxon>
        <taxon>Cyanophyceae</taxon>
        <taxon>Synechococcales</taxon>
        <taxon>Synechococcaceae</taxon>
        <taxon>Synechococcus</taxon>
    </lineage>
</organism>
<evidence type="ECO:0000313" key="4">
    <source>
        <dbReference type="Proteomes" id="UP000182631"/>
    </source>
</evidence>
<dbReference type="Proteomes" id="UP000182631">
    <property type="component" value="Unassembled WGS sequence"/>
</dbReference>
<proteinExistence type="predicted"/>
<keyword evidence="2" id="KW-0472">Membrane</keyword>
<gene>
    <name evidence="3" type="ORF">FLM9_1198</name>
</gene>
<evidence type="ECO:0000256" key="2">
    <source>
        <dbReference type="SAM" id="Phobius"/>
    </source>
</evidence>
<dbReference type="AlphaFoldDB" id="A0A161KAE8"/>
<feature type="region of interest" description="Disordered" evidence="1">
    <location>
        <begin position="47"/>
        <end position="77"/>
    </location>
</feature>